<evidence type="ECO:0000256" key="2">
    <source>
        <dbReference type="SAM" id="MobiDB-lite"/>
    </source>
</evidence>
<feature type="domain" description="Replicative helicase loading/DNA remodeling protein DnaB N-terminal winged helix" evidence="4">
    <location>
        <begin position="19"/>
        <end position="163"/>
    </location>
</feature>
<sequence>MKMAVLEMRITNLHYFTENHRYYIYRDFALSPVDTRMLSLVYQPVVGAYAVSLYHLLYQQITTDKLGFSKAEQLRRLFLLLNVEPNEQGRKMLIEQTSKLEAMGLLQTKHKYVVETDEYLYEFELVRPLSPGDFFKVPHLMMLLRDKVGKFAVLALKEEFFSQEPEEFAGRTVNTEDLSLAFYDFEPFRLNASMIDSELEQALAELSPAREEAQKDDFMEQQRLEYSDIMFHFPRATSANTKFVENLKYDHGQMESLNFIFNKFKLTKADIRDLLDTDGVFTQDGELVMELLQKKGFEIYSQRKKMSEQTERSLRKMDSAADDVPVSADGIVPDEHFVAKEFYLPVPQIVRSQCDNPDQYNMFVRNLPYTSFLEKFFPGSVPKYIEDTFHILNQTYRMPDPVVNVLIHYISYTRKSWTRKYIDAIASSMLGNQIETFEQAVQHLRKPVDEQPNSGKKRQRAQKPSLKVVESNPDDQSWKDVDMEELMKLAERLDGQR</sequence>
<feature type="domain" description="DnaB/C C-terminal" evidence="3">
    <location>
        <begin position="371"/>
        <end position="443"/>
    </location>
</feature>
<dbReference type="InterPro" id="IPR006343">
    <property type="entry name" value="DnaB/C_C"/>
</dbReference>
<evidence type="ECO:0000313" key="5">
    <source>
        <dbReference type="EMBL" id="MFD2610867.1"/>
    </source>
</evidence>
<keyword evidence="6" id="KW-1185">Reference proteome</keyword>
<dbReference type="InterPro" id="IPR058660">
    <property type="entry name" value="WHD_DnaB"/>
</dbReference>
<feature type="region of interest" description="Disordered" evidence="2">
    <location>
        <begin position="445"/>
        <end position="481"/>
    </location>
</feature>
<comment type="caution">
    <text evidence="5">The sequence shown here is derived from an EMBL/GenBank/DDBJ whole genome shotgun (WGS) entry which is preliminary data.</text>
</comment>
<dbReference type="Proteomes" id="UP001597541">
    <property type="component" value="Unassembled WGS sequence"/>
</dbReference>
<gene>
    <name evidence="5" type="ORF">ACFSUF_00355</name>
</gene>
<name>A0ABW5P9D1_9BACL</name>
<protein>
    <submittedName>
        <fullName evidence="5">DnaD domain protein</fullName>
    </submittedName>
</protein>
<proteinExistence type="inferred from homology"/>
<comment type="similarity">
    <text evidence="1">Belongs to the DnaB/DnaD family.</text>
</comment>
<dbReference type="RefSeq" id="WP_377600185.1">
    <property type="nucleotide sequence ID" value="NZ_JBHUME010000002.1"/>
</dbReference>
<accession>A0ABW5P9D1</accession>
<dbReference type="Pfam" id="PF25888">
    <property type="entry name" value="WHD_DnaB"/>
    <property type="match status" value="1"/>
</dbReference>
<reference evidence="6" key="1">
    <citation type="journal article" date="2019" name="Int. J. Syst. Evol. Microbiol.">
        <title>The Global Catalogue of Microorganisms (GCM) 10K type strain sequencing project: providing services to taxonomists for standard genome sequencing and annotation.</title>
        <authorList>
            <consortium name="The Broad Institute Genomics Platform"/>
            <consortium name="The Broad Institute Genome Sequencing Center for Infectious Disease"/>
            <person name="Wu L."/>
            <person name="Ma J."/>
        </authorList>
    </citation>
    <scope>NUCLEOTIDE SEQUENCE [LARGE SCALE GENOMIC DNA]</scope>
    <source>
        <strain evidence="6">KCTC 3950</strain>
    </source>
</reference>
<dbReference type="EMBL" id="JBHUME010000002">
    <property type="protein sequence ID" value="MFD2610867.1"/>
    <property type="molecule type" value="Genomic_DNA"/>
</dbReference>
<organism evidence="5 6">
    <name type="scientific">Paenibacillus gansuensis</name>
    <dbReference type="NCBI Taxonomy" id="306542"/>
    <lineage>
        <taxon>Bacteria</taxon>
        <taxon>Bacillati</taxon>
        <taxon>Bacillota</taxon>
        <taxon>Bacilli</taxon>
        <taxon>Bacillales</taxon>
        <taxon>Paenibacillaceae</taxon>
        <taxon>Paenibacillus</taxon>
    </lineage>
</organism>
<evidence type="ECO:0000313" key="6">
    <source>
        <dbReference type="Proteomes" id="UP001597541"/>
    </source>
</evidence>
<evidence type="ECO:0000259" key="4">
    <source>
        <dbReference type="Pfam" id="PF25888"/>
    </source>
</evidence>
<evidence type="ECO:0000256" key="1">
    <source>
        <dbReference type="ARBA" id="ARBA00093462"/>
    </source>
</evidence>
<evidence type="ECO:0000259" key="3">
    <source>
        <dbReference type="Pfam" id="PF07261"/>
    </source>
</evidence>
<dbReference type="Pfam" id="PF07261">
    <property type="entry name" value="DnaB_2"/>
    <property type="match status" value="1"/>
</dbReference>